<accession>A0AAN9K953</accession>
<dbReference type="AlphaFoldDB" id="A0AAN9K953"/>
<organism evidence="1 2">
    <name type="scientific">Canavalia gladiata</name>
    <name type="common">Sword bean</name>
    <name type="synonym">Dolichos gladiatus</name>
    <dbReference type="NCBI Taxonomy" id="3824"/>
    <lineage>
        <taxon>Eukaryota</taxon>
        <taxon>Viridiplantae</taxon>
        <taxon>Streptophyta</taxon>
        <taxon>Embryophyta</taxon>
        <taxon>Tracheophyta</taxon>
        <taxon>Spermatophyta</taxon>
        <taxon>Magnoliopsida</taxon>
        <taxon>eudicotyledons</taxon>
        <taxon>Gunneridae</taxon>
        <taxon>Pentapetalae</taxon>
        <taxon>rosids</taxon>
        <taxon>fabids</taxon>
        <taxon>Fabales</taxon>
        <taxon>Fabaceae</taxon>
        <taxon>Papilionoideae</taxon>
        <taxon>50 kb inversion clade</taxon>
        <taxon>NPAAA clade</taxon>
        <taxon>indigoferoid/millettioid clade</taxon>
        <taxon>Phaseoleae</taxon>
        <taxon>Canavalia</taxon>
    </lineage>
</organism>
<sequence>MGNSMGTSVPLGLVFNLHYAYLTPTSKRTKSISNVFLCMPPKRTNTTPTKILKWERKMLMHQSSRLLKRSVNSNFNKNLRNHNARANASENIYHYMIFKRMMMKKQWFVMDDKKDGAMVRGSSSPDIQSYI</sequence>
<dbReference type="Proteomes" id="UP001367508">
    <property type="component" value="Unassembled WGS sequence"/>
</dbReference>
<reference evidence="1 2" key="1">
    <citation type="submission" date="2024-01" db="EMBL/GenBank/DDBJ databases">
        <title>The genomes of 5 underutilized Papilionoideae crops provide insights into root nodulation and disease resistanc.</title>
        <authorList>
            <person name="Jiang F."/>
        </authorList>
    </citation>
    <scope>NUCLEOTIDE SEQUENCE [LARGE SCALE GENOMIC DNA]</scope>
    <source>
        <strain evidence="1">LVBAO_FW01</strain>
        <tissue evidence="1">Leaves</tissue>
    </source>
</reference>
<keyword evidence="2" id="KW-1185">Reference proteome</keyword>
<dbReference type="EMBL" id="JAYMYQ010000009">
    <property type="protein sequence ID" value="KAK7312443.1"/>
    <property type="molecule type" value="Genomic_DNA"/>
</dbReference>
<name>A0AAN9K953_CANGL</name>
<protein>
    <submittedName>
        <fullName evidence="1">Uncharacterized protein</fullName>
    </submittedName>
</protein>
<gene>
    <name evidence="1" type="ORF">VNO77_36306</name>
</gene>
<evidence type="ECO:0000313" key="2">
    <source>
        <dbReference type="Proteomes" id="UP001367508"/>
    </source>
</evidence>
<evidence type="ECO:0000313" key="1">
    <source>
        <dbReference type="EMBL" id="KAK7312443.1"/>
    </source>
</evidence>
<proteinExistence type="predicted"/>
<comment type="caution">
    <text evidence="1">The sequence shown here is derived from an EMBL/GenBank/DDBJ whole genome shotgun (WGS) entry which is preliminary data.</text>
</comment>